<feature type="compositionally biased region" description="Low complexity" evidence="1">
    <location>
        <begin position="86"/>
        <end position="103"/>
    </location>
</feature>
<feature type="compositionally biased region" description="Low complexity" evidence="1">
    <location>
        <begin position="232"/>
        <end position="256"/>
    </location>
</feature>
<feature type="compositionally biased region" description="Low complexity" evidence="1">
    <location>
        <begin position="962"/>
        <end position="974"/>
    </location>
</feature>
<reference evidence="2" key="1">
    <citation type="submission" date="2021-01" db="EMBL/GenBank/DDBJ databases">
        <authorList>
            <person name="Corre E."/>
            <person name="Pelletier E."/>
            <person name="Niang G."/>
            <person name="Scheremetjew M."/>
            <person name="Finn R."/>
            <person name="Kale V."/>
            <person name="Holt S."/>
            <person name="Cochrane G."/>
            <person name="Meng A."/>
            <person name="Brown T."/>
            <person name="Cohen L."/>
        </authorList>
    </citation>
    <scope>NUCLEOTIDE SEQUENCE</scope>
    <source>
        <strain evidence="2">Isolate 1302-5</strain>
    </source>
</reference>
<feature type="region of interest" description="Disordered" evidence="1">
    <location>
        <begin position="86"/>
        <end position="138"/>
    </location>
</feature>
<feature type="region of interest" description="Disordered" evidence="1">
    <location>
        <begin position="337"/>
        <end position="383"/>
    </location>
</feature>
<evidence type="ECO:0000313" key="2">
    <source>
        <dbReference type="EMBL" id="CAE2228662.1"/>
    </source>
</evidence>
<feature type="region of interest" description="Disordered" evidence="1">
    <location>
        <begin position="215"/>
        <end position="270"/>
    </location>
</feature>
<gene>
    <name evidence="2" type="ORF">OAUR00152_LOCUS11108</name>
</gene>
<proteinExistence type="predicted"/>
<organism evidence="2">
    <name type="scientific">Odontella aurita</name>
    <dbReference type="NCBI Taxonomy" id="265563"/>
    <lineage>
        <taxon>Eukaryota</taxon>
        <taxon>Sar</taxon>
        <taxon>Stramenopiles</taxon>
        <taxon>Ochrophyta</taxon>
        <taxon>Bacillariophyta</taxon>
        <taxon>Mediophyceae</taxon>
        <taxon>Biddulphiophycidae</taxon>
        <taxon>Eupodiscales</taxon>
        <taxon>Odontellaceae</taxon>
        <taxon>Odontella</taxon>
    </lineage>
</organism>
<feature type="compositionally biased region" description="Gly residues" evidence="1">
    <location>
        <begin position="762"/>
        <end position="771"/>
    </location>
</feature>
<feature type="compositionally biased region" description="Low complexity" evidence="1">
    <location>
        <begin position="488"/>
        <end position="511"/>
    </location>
</feature>
<dbReference type="EMBL" id="HBKQ01016479">
    <property type="protein sequence ID" value="CAE2228662.1"/>
    <property type="molecule type" value="Transcribed_RNA"/>
</dbReference>
<accession>A0A7S4IGG5</accession>
<feature type="compositionally biased region" description="Low complexity" evidence="1">
    <location>
        <begin position="832"/>
        <end position="841"/>
    </location>
</feature>
<evidence type="ECO:0000256" key="1">
    <source>
        <dbReference type="SAM" id="MobiDB-lite"/>
    </source>
</evidence>
<feature type="region of interest" description="Disordered" evidence="1">
    <location>
        <begin position="460"/>
        <end position="529"/>
    </location>
</feature>
<feature type="region of interest" description="Disordered" evidence="1">
    <location>
        <begin position="823"/>
        <end position="922"/>
    </location>
</feature>
<feature type="compositionally biased region" description="Low complexity" evidence="1">
    <location>
        <begin position="518"/>
        <end position="529"/>
    </location>
</feature>
<feature type="compositionally biased region" description="Basic and acidic residues" evidence="1">
    <location>
        <begin position="648"/>
        <end position="657"/>
    </location>
</feature>
<protein>
    <submittedName>
        <fullName evidence="2">Uncharacterized protein</fullName>
    </submittedName>
</protein>
<feature type="region of interest" description="Disordered" evidence="1">
    <location>
        <begin position="634"/>
        <end position="657"/>
    </location>
</feature>
<feature type="compositionally biased region" description="Pro residues" evidence="1">
    <location>
        <begin position="104"/>
        <end position="130"/>
    </location>
</feature>
<dbReference type="AlphaFoldDB" id="A0A7S4IGG5"/>
<name>A0A7S4IGG5_9STRA</name>
<sequence length="1041" mass="109828">MAMEGALFPLDLVVERSLPPGVVVVAKDQQVKEDFLKESCCGTLSAGEESPTMPAVRSSREVPVVTASTCCPSPDAATASTASVTSCSMSASDGGSNDGGSSSPTPPSSSPPAPALPPPTPPPLPPTPPDTPRRSIFGNYWSRKSPRAAALGGGRPGIGAGSSSCLSSAQARMRNVPPAPPLDGCIPAPPIYFSGGVTSPPPAIIAGGCPSSSPVGHFPSPPLGSPDNRIVSPGAAATRTPPSPSPAAASQVGVSPTQPGTVMDNIRDPSPLDPLYRLQSERHRMWPSYCGKYHFSPTPSPHMLSLSPAGPGAGMGDVLHKPPTLSLIPKPSSILRRRASDHASDHPRTARSSFSSSPTTSPRSRLPPTEGASSSPPSSSSVLTHLQLRRAQSDSLRAIEDVRSCVYGDICRGEGCECGFAAVMPPPPLFDQDGQQDCGANAHDLAECAAGEGVFTGFSPRPNKSLGAGGPSSPGASLGGIPPPPLFVADDGSASSSGSDVASCSSGSSDLSPPPVPRGRTSSSGSAASVRFDPRVSVMEYFSDDERVGGGGPPASCGKAAGASIRNCSRGVGPPRGGDEEELRAAAAAARGDERSRWFTPQELDEFKREAIVLAQKFYLISCAYSAERARAEEERAHGCGGGQSHRRGSEQERERREALKRHMQQQAMLQQQQQQRRRKALFANPALRATEEDRIVFENSREMGLLLASQIRNVMIVDPHDVFLDMFYQYVKRMIPHAGVITVKSGEEALRRIMNAEKRGAAGGNKNRGGGKGEGDRHRNGGRTHLAPTDANANPKNARCAEADEGFDIIIVEERLHECRMSRESSWAGDPSSGESSASPSPSPSPSSSFRDDGGEGELPPPWSPNGPESRRQRVHSWTQGDLAPAPWQSAGEEERYRRIRHRPAAVRGGGGSRRGGRRERVPLSGSQLLCHIRFMQEQQRCPLPLLREQCADAAYGGSGSSSPAFPRRGPGSMADSSSCPRPSLLIGVSGWLGEDCEKLQRGGADMLWGKPPPVMDNRLRNELLMALLAKRGHPIFICD</sequence>
<feature type="compositionally biased region" description="Basic and acidic residues" evidence="1">
    <location>
        <begin position="338"/>
        <end position="348"/>
    </location>
</feature>
<feature type="region of interest" description="Disordered" evidence="1">
    <location>
        <begin position="958"/>
        <end position="981"/>
    </location>
</feature>
<feature type="compositionally biased region" description="Low complexity" evidence="1">
    <location>
        <begin position="350"/>
        <end position="381"/>
    </location>
</feature>
<feature type="region of interest" description="Disordered" evidence="1">
    <location>
        <begin position="757"/>
        <end position="797"/>
    </location>
</feature>